<dbReference type="AlphaFoldDB" id="A0A3A1VIJ4"/>
<feature type="transmembrane region" description="Helical" evidence="1">
    <location>
        <begin position="169"/>
        <end position="189"/>
    </location>
</feature>
<feature type="transmembrane region" description="Helical" evidence="1">
    <location>
        <begin position="42"/>
        <end position="63"/>
    </location>
</feature>
<feature type="transmembrane region" description="Helical" evidence="1">
    <location>
        <begin position="12"/>
        <end position="36"/>
    </location>
</feature>
<proteinExistence type="predicted"/>
<keyword evidence="1" id="KW-0472">Membrane</keyword>
<dbReference type="RefSeq" id="WP_119598267.1">
    <property type="nucleotide sequence ID" value="NZ_QXQA01000002.1"/>
</dbReference>
<accession>A0A3A1VIJ4</accession>
<protein>
    <submittedName>
        <fullName evidence="2">Uncharacterized protein</fullName>
    </submittedName>
</protein>
<dbReference type="OrthoDB" id="2678893at2"/>
<dbReference type="Proteomes" id="UP000266482">
    <property type="component" value="Unassembled WGS sequence"/>
</dbReference>
<organism evidence="2 3">
    <name type="scientific">Paenibacillus nanensis</name>
    <dbReference type="NCBI Taxonomy" id="393251"/>
    <lineage>
        <taxon>Bacteria</taxon>
        <taxon>Bacillati</taxon>
        <taxon>Bacillota</taxon>
        <taxon>Bacilli</taxon>
        <taxon>Bacillales</taxon>
        <taxon>Paenibacillaceae</taxon>
        <taxon>Paenibacillus</taxon>
    </lineage>
</organism>
<evidence type="ECO:0000313" key="3">
    <source>
        <dbReference type="Proteomes" id="UP000266482"/>
    </source>
</evidence>
<dbReference type="EMBL" id="QXQA01000002">
    <property type="protein sequence ID" value="RIX59436.1"/>
    <property type="molecule type" value="Genomic_DNA"/>
</dbReference>
<feature type="transmembrane region" description="Helical" evidence="1">
    <location>
        <begin position="84"/>
        <end position="108"/>
    </location>
</feature>
<gene>
    <name evidence="2" type="ORF">D3P08_04620</name>
</gene>
<reference evidence="2 3" key="1">
    <citation type="submission" date="2018-09" db="EMBL/GenBank/DDBJ databases">
        <title>Paenibacillus aracenensis nov. sp. isolated from a cave in southern Spain.</title>
        <authorList>
            <person name="Jurado V."/>
            <person name="Gutierrez-Patricio S."/>
            <person name="Gonzalez-Pimentel J.L."/>
            <person name="Miller A.Z."/>
            <person name="Laiz L."/>
            <person name="Saiz-Jimenez C."/>
        </authorList>
    </citation>
    <scope>NUCLEOTIDE SEQUENCE [LARGE SCALE GENOMIC DNA]</scope>
    <source>
        <strain evidence="2 3">DSM 22867</strain>
    </source>
</reference>
<evidence type="ECO:0000256" key="1">
    <source>
        <dbReference type="SAM" id="Phobius"/>
    </source>
</evidence>
<evidence type="ECO:0000313" key="2">
    <source>
        <dbReference type="EMBL" id="RIX59436.1"/>
    </source>
</evidence>
<keyword evidence="1" id="KW-1133">Transmembrane helix</keyword>
<feature type="transmembrane region" description="Helical" evidence="1">
    <location>
        <begin position="226"/>
        <end position="247"/>
    </location>
</feature>
<comment type="caution">
    <text evidence="2">The sequence shown here is derived from an EMBL/GenBank/DDBJ whole genome shotgun (WGS) entry which is preliminary data.</text>
</comment>
<keyword evidence="3" id="KW-1185">Reference proteome</keyword>
<feature type="transmembrane region" description="Helical" evidence="1">
    <location>
        <begin position="128"/>
        <end position="157"/>
    </location>
</feature>
<name>A0A3A1VIJ4_9BACL</name>
<sequence>MMKLLKYDWKRNATPILAAFIILLVAELALTIIGWSDGWDDVVVYVITVMMYAFTAFLAVLMACQTFKSNIKAYSRRLLPLPSLYAVVTPIILLLLVHLVLSLLYIVHDRILSLLFEKDTLLTLASPYLNAGSASAVAAGYVWGLVFTTIVIFFSIAVSQTVEGRSGTFLGIVACLGLFTVVSFIESFISPADDSSQNLGFVNLVMEKAPDGTVTVDVAPFVLSHLGVVLFELAAGAALVYGIVYMMNRKMKL</sequence>
<keyword evidence="1" id="KW-0812">Transmembrane</keyword>